<dbReference type="Pfam" id="PF00589">
    <property type="entry name" value="Phage_integrase"/>
    <property type="match status" value="1"/>
</dbReference>
<dbReference type="InterPro" id="IPR011010">
    <property type="entry name" value="DNA_brk_join_enz"/>
</dbReference>
<comment type="caution">
    <text evidence="3">The sequence shown here is derived from an EMBL/GenBank/DDBJ whole genome shotgun (WGS) entry which is preliminary data.</text>
</comment>
<evidence type="ECO:0000256" key="1">
    <source>
        <dbReference type="ARBA" id="ARBA00023172"/>
    </source>
</evidence>
<organism evidence="3 4">
    <name type="scientific">Xanthomonas dyei</name>
    <dbReference type="NCBI Taxonomy" id="743699"/>
    <lineage>
        <taxon>Bacteria</taxon>
        <taxon>Pseudomonadati</taxon>
        <taxon>Pseudomonadota</taxon>
        <taxon>Gammaproteobacteria</taxon>
        <taxon>Lysobacterales</taxon>
        <taxon>Lysobacteraceae</taxon>
        <taxon>Xanthomonas</taxon>
    </lineage>
</organism>
<reference evidence="3 4" key="1">
    <citation type="submission" date="2016-08" db="EMBL/GenBank/DDBJ databases">
        <authorList>
            <person name="Seilhamer J.J."/>
        </authorList>
    </citation>
    <scope>NUCLEOTIDE SEQUENCE [LARGE SCALE GENOMIC DNA]</scope>
    <source>
        <strain evidence="3 4">CFBP7245</strain>
    </source>
</reference>
<gene>
    <name evidence="3" type="ORF">XdyCFBP7245_19950</name>
</gene>
<proteinExistence type="predicted"/>
<evidence type="ECO:0000259" key="2">
    <source>
        <dbReference type="PROSITE" id="PS51898"/>
    </source>
</evidence>
<dbReference type="PROSITE" id="PS51898">
    <property type="entry name" value="TYR_RECOMBINASE"/>
    <property type="match status" value="1"/>
</dbReference>
<evidence type="ECO:0000313" key="4">
    <source>
        <dbReference type="Proteomes" id="UP000238908"/>
    </source>
</evidence>
<keyword evidence="1" id="KW-0233">DNA recombination</keyword>
<dbReference type="Gene3D" id="1.10.443.10">
    <property type="entry name" value="Intergrase catalytic core"/>
    <property type="match status" value="1"/>
</dbReference>
<dbReference type="EMBL" id="MDEE01000043">
    <property type="protein sequence ID" value="PPU54118.1"/>
    <property type="molecule type" value="Genomic_DNA"/>
</dbReference>
<dbReference type="Proteomes" id="UP000238908">
    <property type="component" value="Unassembled WGS sequence"/>
</dbReference>
<dbReference type="AlphaFoldDB" id="A0A2S7BXR7"/>
<feature type="domain" description="Tyr recombinase" evidence="2">
    <location>
        <begin position="39"/>
        <end position="129"/>
    </location>
</feature>
<dbReference type="GO" id="GO:0006310">
    <property type="term" value="P:DNA recombination"/>
    <property type="evidence" value="ECO:0007669"/>
    <property type="project" value="UniProtKB-KW"/>
</dbReference>
<dbReference type="SUPFAM" id="SSF56349">
    <property type="entry name" value="DNA breaking-rejoining enzymes"/>
    <property type="match status" value="1"/>
</dbReference>
<sequence length="129" mass="14524">MALSTQNQVLAALLFLYREGLERDLLWMDEIQRAKRPRRLPTVLSEAEVMAVLAQMEGRHALMAALLYGTGMRLMECVRLRIKDVDLACYEIVVCDGESDSDGLVPPALSLRAAMMQQCERMLLLRAGK</sequence>
<dbReference type="RefSeq" id="WP_104617181.1">
    <property type="nucleotide sequence ID" value="NZ_JBHUNS010000001.1"/>
</dbReference>
<accession>A0A2S7BXR7</accession>
<protein>
    <recommendedName>
        <fullName evidence="2">Tyr recombinase domain-containing protein</fullName>
    </recommendedName>
</protein>
<evidence type="ECO:0000313" key="3">
    <source>
        <dbReference type="EMBL" id="PPU54118.1"/>
    </source>
</evidence>
<name>A0A2S7BXR7_9XANT</name>
<dbReference type="GO" id="GO:0003677">
    <property type="term" value="F:DNA binding"/>
    <property type="evidence" value="ECO:0007669"/>
    <property type="project" value="InterPro"/>
</dbReference>
<dbReference type="InterPro" id="IPR002104">
    <property type="entry name" value="Integrase_catalytic"/>
</dbReference>
<dbReference type="GO" id="GO:0015074">
    <property type="term" value="P:DNA integration"/>
    <property type="evidence" value="ECO:0007669"/>
    <property type="project" value="InterPro"/>
</dbReference>
<dbReference type="InterPro" id="IPR013762">
    <property type="entry name" value="Integrase-like_cat_sf"/>
</dbReference>